<organism evidence="1 2">
    <name type="scientific">Actinobacillus delphinicola</name>
    <dbReference type="NCBI Taxonomy" id="51161"/>
    <lineage>
        <taxon>Bacteria</taxon>
        <taxon>Pseudomonadati</taxon>
        <taxon>Pseudomonadota</taxon>
        <taxon>Gammaproteobacteria</taxon>
        <taxon>Pasteurellales</taxon>
        <taxon>Pasteurellaceae</taxon>
        <taxon>Actinobacillus</taxon>
    </lineage>
</organism>
<reference evidence="1 2" key="1">
    <citation type="submission" date="2018-12" db="EMBL/GenBank/DDBJ databases">
        <authorList>
            <consortium name="Pathogen Informatics"/>
        </authorList>
    </citation>
    <scope>NUCLEOTIDE SEQUENCE [LARGE SCALE GENOMIC DNA]</scope>
    <source>
        <strain evidence="1 2">NCTC12871</strain>
    </source>
</reference>
<gene>
    <name evidence="1" type="ORF">NCTC12871_01548</name>
</gene>
<accession>A0A448TVT7</accession>
<keyword evidence="2" id="KW-1185">Reference proteome</keyword>
<dbReference type="RefSeq" id="WP_126600450.1">
    <property type="nucleotide sequence ID" value="NZ_LR134510.1"/>
</dbReference>
<evidence type="ECO:0000313" key="1">
    <source>
        <dbReference type="EMBL" id="VEJ10040.1"/>
    </source>
</evidence>
<evidence type="ECO:0000313" key="2">
    <source>
        <dbReference type="Proteomes" id="UP000279799"/>
    </source>
</evidence>
<protein>
    <submittedName>
        <fullName evidence="1">Uncharacterized protein</fullName>
    </submittedName>
</protein>
<dbReference type="AlphaFoldDB" id="A0A448TVT7"/>
<proteinExistence type="predicted"/>
<name>A0A448TVT7_9PAST</name>
<dbReference type="Proteomes" id="UP000279799">
    <property type="component" value="Chromosome"/>
</dbReference>
<sequence>MTHLNKLNLIKFDITDYLKDENTLLAYWQQSLDSDDEAMFNATLDNIMRTRKGLEMSDNN</sequence>
<dbReference type="EMBL" id="LR134510">
    <property type="protein sequence ID" value="VEJ10040.1"/>
    <property type="molecule type" value="Genomic_DNA"/>
</dbReference>
<dbReference type="KEGG" id="adp:NCTC12871_01548"/>